<feature type="domain" description="Serine dehydratase-like alpha subunit" evidence="2">
    <location>
        <begin position="162"/>
        <end position="418"/>
    </location>
</feature>
<dbReference type="PANTHER" id="PTHR30501">
    <property type="entry name" value="UPF0597 PROTEIN YHAM"/>
    <property type="match status" value="1"/>
</dbReference>
<evidence type="ECO:0000313" key="4">
    <source>
        <dbReference type="Proteomes" id="UP000580856"/>
    </source>
</evidence>
<dbReference type="EMBL" id="JAATJA010000003">
    <property type="protein sequence ID" value="NJB69095.1"/>
    <property type="molecule type" value="Genomic_DNA"/>
</dbReference>
<dbReference type="PIRSF" id="PIRSF006054">
    <property type="entry name" value="UCP006054"/>
    <property type="match status" value="1"/>
</dbReference>
<comment type="caution">
    <text evidence="3">The sequence shown here is derived from an EMBL/GenBank/DDBJ whole genome shotgun (WGS) entry which is preliminary data.</text>
</comment>
<dbReference type="InterPro" id="IPR005130">
    <property type="entry name" value="Ser_deHydtase-like_asu"/>
</dbReference>
<proteinExistence type="inferred from homology"/>
<reference evidence="3 4" key="1">
    <citation type="submission" date="2020-03" db="EMBL/GenBank/DDBJ databases">
        <title>Genomic Encyclopedia of Type Strains, Phase IV (KMG-IV): sequencing the most valuable type-strain genomes for metagenomic binning, comparative biology and taxonomic classification.</title>
        <authorList>
            <person name="Goeker M."/>
        </authorList>
    </citation>
    <scope>NUCLEOTIDE SEQUENCE [LARGE SCALE GENOMIC DNA]</scope>
    <source>
        <strain evidence="3 4">DSM 24233</strain>
    </source>
</reference>
<dbReference type="RefSeq" id="WP_167942180.1">
    <property type="nucleotide sequence ID" value="NZ_JAATJA010000003.1"/>
</dbReference>
<sequence>MKPEWTTYIDILHREVVPAIGCTEPVAVALAAAKAAETLGVEPDSMDVLVSGNLLKNGMGVGVPGTGERGLKIAAAAGALGGKSEAMLEVLKDITPMQAVFARTMVVDGKVRVNVADTDDLIYCEVTVHKGEDSARVILRDKHTGIVHVERNGEVLMHIDANANAADDAAEWPLTMAGIHEFATAAPFESISFILEAARMNEAVAREGLAGEYGLGVGRNIEENIRCEILGDTIVNEAMKLSTAATDARMHGVNMPVMSNSGSGNQGLTCTMPVVACAHRLGSDEEQLAHALIMSHLVSIHIKHGLGRLSALCGATVAGTASACGVVLLLGGGLREIGMTVNNMVGSIAGMICDGAKNGCALKVASAVSTGLQSAFLAMKGHSITGSEGIVDDDVELTIRNLGTLGSNGMRETDRVILRTMVDKGCPHAKRGGNAA</sequence>
<comment type="similarity">
    <text evidence="1">Belongs to the UPF0597 family.</text>
</comment>
<evidence type="ECO:0000256" key="1">
    <source>
        <dbReference type="HAMAP-Rule" id="MF_01845"/>
    </source>
</evidence>
<dbReference type="Proteomes" id="UP000580856">
    <property type="component" value="Unassembled WGS sequence"/>
</dbReference>
<keyword evidence="4" id="KW-1185">Reference proteome</keyword>
<dbReference type="HAMAP" id="MF_01845">
    <property type="entry name" value="UPF0597"/>
    <property type="match status" value="1"/>
</dbReference>
<dbReference type="AlphaFoldDB" id="A0A846QUB4"/>
<name>A0A846QUB4_9BACT</name>
<protein>
    <recommendedName>
        <fullName evidence="1">UPF0597 protein GGQ74_002789</fullName>
    </recommendedName>
</protein>
<dbReference type="GO" id="GO:0080146">
    <property type="term" value="F:L-cysteine desulfhydrase activity"/>
    <property type="evidence" value="ECO:0007669"/>
    <property type="project" value="TreeGrafter"/>
</dbReference>
<gene>
    <name evidence="3" type="ORF">GGQ74_002789</name>
</gene>
<accession>A0A846QUB4</accession>
<dbReference type="InterPro" id="IPR021144">
    <property type="entry name" value="UPF0597"/>
</dbReference>
<dbReference type="GO" id="GO:0019450">
    <property type="term" value="P:L-cysteine catabolic process to pyruvate"/>
    <property type="evidence" value="ECO:0007669"/>
    <property type="project" value="TreeGrafter"/>
</dbReference>
<evidence type="ECO:0000313" key="3">
    <source>
        <dbReference type="EMBL" id="NJB69095.1"/>
    </source>
</evidence>
<dbReference type="Pfam" id="PF03313">
    <property type="entry name" value="SDH_alpha"/>
    <property type="match status" value="1"/>
</dbReference>
<dbReference type="PANTHER" id="PTHR30501:SF2">
    <property type="entry name" value="UPF0597 PROTEIN YHAM"/>
    <property type="match status" value="1"/>
</dbReference>
<evidence type="ECO:0000259" key="2">
    <source>
        <dbReference type="Pfam" id="PF03313"/>
    </source>
</evidence>
<organism evidence="3 4">
    <name type="scientific">Desulfobaculum xiamenense</name>
    <dbReference type="NCBI Taxonomy" id="995050"/>
    <lineage>
        <taxon>Bacteria</taxon>
        <taxon>Pseudomonadati</taxon>
        <taxon>Thermodesulfobacteriota</taxon>
        <taxon>Desulfovibrionia</taxon>
        <taxon>Desulfovibrionales</taxon>
        <taxon>Desulfovibrionaceae</taxon>
        <taxon>Desulfobaculum</taxon>
    </lineage>
</organism>